<evidence type="ECO:0000313" key="3">
    <source>
        <dbReference type="EMBL" id="KAK7089288.1"/>
    </source>
</evidence>
<dbReference type="EMBL" id="JBAMIC010002311">
    <property type="protein sequence ID" value="KAK7089288.1"/>
    <property type="molecule type" value="Genomic_DNA"/>
</dbReference>
<feature type="region of interest" description="Disordered" evidence="1">
    <location>
        <begin position="1"/>
        <end position="22"/>
    </location>
</feature>
<evidence type="ECO:0000313" key="4">
    <source>
        <dbReference type="Proteomes" id="UP001374579"/>
    </source>
</evidence>
<feature type="compositionally biased region" description="Basic residues" evidence="1">
    <location>
        <begin position="226"/>
        <end position="241"/>
    </location>
</feature>
<comment type="caution">
    <text evidence="3">The sequence shown here is derived from an EMBL/GenBank/DDBJ whole genome shotgun (WGS) entry which is preliminary data.</text>
</comment>
<dbReference type="Pfam" id="PF10545">
    <property type="entry name" value="MADF_DNA_bdg"/>
    <property type="match status" value="1"/>
</dbReference>
<feature type="compositionally biased region" description="Acidic residues" evidence="1">
    <location>
        <begin position="248"/>
        <end position="261"/>
    </location>
</feature>
<gene>
    <name evidence="3" type="ORF">V1264_024437</name>
</gene>
<feature type="compositionally biased region" description="Acidic residues" evidence="1">
    <location>
        <begin position="210"/>
        <end position="223"/>
    </location>
</feature>
<evidence type="ECO:0000259" key="2">
    <source>
        <dbReference type="Pfam" id="PF10545"/>
    </source>
</evidence>
<reference evidence="3 4" key="1">
    <citation type="submission" date="2024-02" db="EMBL/GenBank/DDBJ databases">
        <title>Chromosome-scale genome assembly of the rough periwinkle Littorina saxatilis.</title>
        <authorList>
            <person name="De Jode A."/>
            <person name="Faria R."/>
            <person name="Formenti G."/>
            <person name="Sims Y."/>
            <person name="Smith T.P."/>
            <person name="Tracey A."/>
            <person name="Wood J.M.D."/>
            <person name="Zagrodzka Z.B."/>
            <person name="Johannesson K."/>
            <person name="Butlin R.K."/>
            <person name="Leder E.H."/>
        </authorList>
    </citation>
    <scope>NUCLEOTIDE SEQUENCE [LARGE SCALE GENOMIC DNA]</scope>
    <source>
        <strain evidence="3">Snail1</strain>
        <tissue evidence="3">Muscle</tissue>
    </source>
</reference>
<feature type="compositionally biased region" description="Polar residues" evidence="1">
    <location>
        <begin position="12"/>
        <end position="22"/>
    </location>
</feature>
<evidence type="ECO:0000256" key="1">
    <source>
        <dbReference type="SAM" id="MobiDB-lite"/>
    </source>
</evidence>
<keyword evidence="4" id="KW-1185">Reference proteome</keyword>
<feature type="region of interest" description="Disordered" evidence="1">
    <location>
        <begin position="63"/>
        <end position="87"/>
    </location>
</feature>
<dbReference type="AlphaFoldDB" id="A0AAN9ALV6"/>
<dbReference type="Proteomes" id="UP001374579">
    <property type="component" value="Unassembled WGS sequence"/>
</dbReference>
<sequence>MAATGGKWTWKMPSTSSSSNVQVHWTSANGQTTTTVLLDESTFQRFLAKDPTVMQAMSVAVQDEMDDHSTDQPQRDQPQQDQPHDNQLEDQEFQWTNTATSKLLAAYRSRKTARTNWSMIARKVEGGATPEQCRLKIKGQRDLYNRLVKHNNQSGVEPKHISEELLDTFEKEYTGGCDVLESSQPPSTSQIHKTTSSSKSYVCAQRQCEQEEEEDKEEEEEEETSKKRKRVSDRSSTKNKKPCAPIQCEEEEDKEEEEEEETSKKRKRVSERSSTKNKKVNQASPPRTGVGKIISFLEKANQKREEAAATRHKDKVDLFRQFLENNKH</sequence>
<feature type="compositionally biased region" description="Basic residues" evidence="1">
    <location>
        <begin position="264"/>
        <end position="279"/>
    </location>
</feature>
<feature type="domain" description="MADF" evidence="2">
    <location>
        <begin position="106"/>
        <end position="157"/>
    </location>
</feature>
<proteinExistence type="predicted"/>
<name>A0AAN9ALV6_9CAEN</name>
<dbReference type="InterPro" id="IPR006578">
    <property type="entry name" value="MADF-dom"/>
</dbReference>
<protein>
    <recommendedName>
        <fullName evidence="2">MADF domain-containing protein</fullName>
    </recommendedName>
</protein>
<organism evidence="3 4">
    <name type="scientific">Littorina saxatilis</name>
    <dbReference type="NCBI Taxonomy" id="31220"/>
    <lineage>
        <taxon>Eukaryota</taxon>
        <taxon>Metazoa</taxon>
        <taxon>Spiralia</taxon>
        <taxon>Lophotrochozoa</taxon>
        <taxon>Mollusca</taxon>
        <taxon>Gastropoda</taxon>
        <taxon>Caenogastropoda</taxon>
        <taxon>Littorinimorpha</taxon>
        <taxon>Littorinoidea</taxon>
        <taxon>Littorinidae</taxon>
        <taxon>Littorina</taxon>
    </lineage>
</organism>
<feature type="region of interest" description="Disordered" evidence="1">
    <location>
        <begin position="210"/>
        <end position="293"/>
    </location>
</feature>
<accession>A0AAN9ALV6</accession>